<dbReference type="GO" id="GO:0004777">
    <property type="term" value="F:succinate-semialdehyde dehydrogenase (NAD+) activity"/>
    <property type="evidence" value="ECO:0007669"/>
    <property type="project" value="TreeGrafter"/>
</dbReference>
<dbReference type="EMBL" id="CABIJS010000155">
    <property type="protein sequence ID" value="VUZ44893.1"/>
    <property type="molecule type" value="Genomic_DNA"/>
</dbReference>
<dbReference type="SUPFAM" id="SSF53720">
    <property type="entry name" value="ALDH-like"/>
    <property type="match status" value="1"/>
</dbReference>
<keyword evidence="2 4" id="KW-0560">Oxidoreductase</keyword>
<keyword evidence="7" id="KW-1185">Reference proteome</keyword>
<dbReference type="InterPro" id="IPR016162">
    <property type="entry name" value="Ald_DH_N"/>
</dbReference>
<evidence type="ECO:0000256" key="4">
    <source>
        <dbReference type="RuleBase" id="RU003345"/>
    </source>
</evidence>
<evidence type="ECO:0000259" key="5">
    <source>
        <dbReference type="Pfam" id="PF00171"/>
    </source>
</evidence>
<dbReference type="GO" id="GO:0009450">
    <property type="term" value="P:gamma-aminobutyric acid catabolic process"/>
    <property type="evidence" value="ECO:0007669"/>
    <property type="project" value="TreeGrafter"/>
</dbReference>
<dbReference type="Proteomes" id="UP000321570">
    <property type="component" value="Unassembled WGS sequence"/>
</dbReference>
<dbReference type="InterPro" id="IPR016161">
    <property type="entry name" value="Ald_DH/histidinol_DH"/>
</dbReference>
<dbReference type="FunFam" id="3.40.605.10:FF:000007">
    <property type="entry name" value="NAD/NADP-dependent betaine aldehyde dehydrogenase"/>
    <property type="match status" value="1"/>
</dbReference>
<evidence type="ECO:0000256" key="1">
    <source>
        <dbReference type="ARBA" id="ARBA00009986"/>
    </source>
</evidence>
<sequence length="355" mass="38738">MSIRIAAVISPIRRCLSTQPWRSLVPEGKALIGGIWRPGVNGQMFPVYNPATEETIAEVPSASSEEDLDTAVVEAAEAQKSWAALTAGVRARVLELWADSLDRNTPLLAQLITAENGKVDVDARSEISSAIQGLRWYANEARCTYGKIIPSINVPGRRLMVFHQPVGVVAMITPWNFPLSMLTRKAGAALAAGCSVVLKPSDETPLTALAAAHLATSPEVGLDPRLLSILPAAANEAESVGKVFCSHSLVRQIGFTGSTAVGKKLYAQAAAHLKRVQLELGGNAPFIIFESADLDLAVSQVIASKFRCSGQVSYFKFVMRLFIRHCINYYWYRNDYSHYFITFCQNKYVFNSTCP</sequence>
<dbReference type="PANTHER" id="PTHR43353">
    <property type="entry name" value="SUCCINATE-SEMIALDEHYDE DEHYDROGENASE, MITOCHONDRIAL"/>
    <property type="match status" value="1"/>
</dbReference>
<accession>A0A564YE74</accession>
<comment type="similarity">
    <text evidence="1 4">Belongs to the aldehyde dehydrogenase family.</text>
</comment>
<dbReference type="AlphaFoldDB" id="A0A564YE74"/>
<evidence type="ECO:0000313" key="6">
    <source>
        <dbReference type="EMBL" id="VUZ44893.1"/>
    </source>
</evidence>
<dbReference type="Pfam" id="PF00171">
    <property type="entry name" value="Aldedh"/>
    <property type="match status" value="1"/>
</dbReference>
<dbReference type="InterPro" id="IPR015590">
    <property type="entry name" value="Aldehyde_DH_dom"/>
</dbReference>
<dbReference type="PANTHER" id="PTHR43353:SF5">
    <property type="entry name" value="SUCCINATE-SEMIALDEHYDE DEHYDROGENASE, MITOCHONDRIAL"/>
    <property type="match status" value="1"/>
</dbReference>
<evidence type="ECO:0000256" key="2">
    <source>
        <dbReference type="ARBA" id="ARBA00023002"/>
    </source>
</evidence>
<dbReference type="Gene3D" id="3.40.605.10">
    <property type="entry name" value="Aldehyde Dehydrogenase, Chain A, domain 1"/>
    <property type="match status" value="1"/>
</dbReference>
<reference evidence="6 7" key="1">
    <citation type="submission" date="2019-07" db="EMBL/GenBank/DDBJ databases">
        <authorList>
            <person name="Jastrzebski P J."/>
            <person name="Paukszto L."/>
            <person name="Jastrzebski P J."/>
        </authorList>
    </citation>
    <scope>NUCLEOTIDE SEQUENCE [LARGE SCALE GENOMIC DNA]</scope>
    <source>
        <strain evidence="6 7">WMS-il1</strain>
    </source>
</reference>
<dbReference type="InterPro" id="IPR029510">
    <property type="entry name" value="Ald_DH_CS_GLU"/>
</dbReference>
<proteinExistence type="inferred from homology"/>
<feature type="domain" description="Aldehyde dehydrogenase" evidence="5">
    <location>
        <begin position="36"/>
        <end position="313"/>
    </location>
</feature>
<feature type="active site" evidence="3">
    <location>
        <position position="279"/>
    </location>
</feature>
<dbReference type="InterPro" id="IPR050740">
    <property type="entry name" value="Aldehyde_DH_Superfamily"/>
</dbReference>
<name>A0A564YE74_HYMDI</name>
<evidence type="ECO:0000256" key="3">
    <source>
        <dbReference type="PROSITE-ProRule" id="PRU10007"/>
    </source>
</evidence>
<dbReference type="PROSITE" id="PS00687">
    <property type="entry name" value="ALDEHYDE_DEHYDR_GLU"/>
    <property type="match status" value="1"/>
</dbReference>
<evidence type="ECO:0000313" key="7">
    <source>
        <dbReference type="Proteomes" id="UP000321570"/>
    </source>
</evidence>
<organism evidence="6 7">
    <name type="scientific">Hymenolepis diminuta</name>
    <name type="common">Rat tapeworm</name>
    <dbReference type="NCBI Taxonomy" id="6216"/>
    <lineage>
        <taxon>Eukaryota</taxon>
        <taxon>Metazoa</taxon>
        <taxon>Spiralia</taxon>
        <taxon>Lophotrochozoa</taxon>
        <taxon>Platyhelminthes</taxon>
        <taxon>Cestoda</taxon>
        <taxon>Eucestoda</taxon>
        <taxon>Cyclophyllidea</taxon>
        <taxon>Hymenolepididae</taxon>
        <taxon>Hymenolepis</taxon>
    </lineage>
</organism>
<protein>
    <recommendedName>
        <fullName evidence="5">Aldehyde dehydrogenase domain-containing protein</fullName>
    </recommendedName>
</protein>
<gene>
    <name evidence="6" type="ORF">WMSIL1_LOCUS5033</name>
</gene>